<protein>
    <submittedName>
        <fullName evidence="2">Endo alpha-1,4 polygalactosaminidase</fullName>
    </submittedName>
</protein>
<dbReference type="PANTHER" id="PTHR35882">
    <property type="entry name" value="PELA"/>
    <property type="match status" value="1"/>
</dbReference>
<organism evidence="2 3">
    <name type="scientific">Deinococcus oregonensis</name>
    <dbReference type="NCBI Taxonomy" id="1805970"/>
    <lineage>
        <taxon>Bacteria</taxon>
        <taxon>Thermotogati</taxon>
        <taxon>Deinococcota</taxon>
        <taxon>Deinococci</taxon>
        <taxon>Deinococcales</taxon>
        <taxon>Deinococcaceae</taxon>
        <taxon>Deinococcus</taxon>
    </lineage>
</organism>
<dbReference type="Pfam" id="PF03537">
    <property type="entry name" value="Glyco_hydro_114"/>
    <property type="match status" value="1"/>
</dbReference>
<name>A0ABV6AZF5_9DEIO</name>
<evidence type="ECO:0000313" key="3">
    <source>
        <dbReference type="Proteomes" id="UP001589733"/>
    </source>
</evidence>
<reference evidence="2 3" key="1">
    <citation type="submission" date="2024-09" db="EMBL/GenBank/DDBJ databases">
        <authorList>
            <person name="Sun Q."/>
            <person name="Mori K."/>
        </authorList>
    </citation>
    <scope>NUCLEOTIDE SEQUENCE [LARGE SCALE GENOMIC DNA]</scope>
    <source>
        <strain evidence="2 3">JCM 13503</strain>
    </source>
</reference>
<dbReference type="InterPro" id="IPR004352">
    <property type="entry name" value="GH114_TIM-barrel"/>
</dbReference>
<gene>
    <name evidence="2" type="ORF">ACFFLM_10490</name>
</gene>
<dbReference type="SUPFAM" id="SSF51445">
    <property type="entry name" value="(Trans)glycosidases"/>
    <property type="match status" value="1"/>
</dbReference>
<proteinExistence type="predicted"/>
<comment type="caution">
    <text evidence="2">The sequence shown here is derived from an EMBL/GenBank/DDBJ whole genome shotgun (WGS) entry which is preliminary data.</text>
</comment>
<evidence type="ECO:0000313" key="2">
    <source>
        <dbReference type="EMBL" id="MFB9992392.1"/>
    </source>
</evidence>
<keyword evidence="3" id="KW-1185">Reference proteome</keyword>
<dbReference type="RefSeq" id="WP_380009180.1">
    <property type="nucleotide sequence ID" value="NZ_JBHLYR010000031.1"/>
</dbReference>
<dbReference type="InterPro" id="IPR013785">
    <property type="entry name" value="Aldolase_TIM"/>
</dbReference>
<dbReference type="EMBL" id="JBHLYR010000031">
    <property type="protein sequence ID" value="MFB9992392.1"/>
    <property type="molecule type" value="Genomic_DNA"/>
</dbReference>
<evidence type="ECO:0000259" key="1">
    <source>
        <dbReference type="Pfam" id="PF03537"/>
    </source>
</evidence>
<dbReference type="PANTHER" id="PTHR35882:SF2">
    <property type="entry name" value="PELA"/>
    <property type="match status" value="1"/>
</dbReference>
<dbReference type="Gene3D" id="3.20.20.70">
    <property type="entry name" value="Aldolase class I"/>
    <property type="match status" value="1"/>
</dbReference>
<sequence>MYYGPATPQAVRTLGGFDLVVLHPTLYAASDLKALREGGTRVLAYLSVGEDHAFGDTPCIPGSAAYHCAVNPQWGSVVVDAAHPGWRATLLNRAEQVLAHTDGLLLDTLDSADAAATLNLVSAVRATASGTVLMANRGFGLWPGLAQYIQAVLFEAFSTTHSPLPAAHDQQGLAYTAHWLGVLRAAGLPVFALDYAATPQLAAFAQARAAQYAVPPFVTQRDLTLPGGFQSFPPSA</sequence>
<dbReference type="InterPro" id="IPR017853">
    <property type="entry name" value="GH"/>
</dbReference>
<dbReference type="Proteomes" id="UP001589733">
    <property type="component" value="Unassembled WGS sequence"/>
</dbReference>
<feature type="domain" description="Glycoside-hydrolase family GH114 TIM-barrel" evidence="1">
    <location>
        <begin position="25"/>
        <end position="223"/>
    </location>
</feature>
<accession>A0ABV6AZF5</accession>